<dbReference type="NCBIfam" id="TIGR00281">
    <property type="entry name" value="SMC-Scp complex subunit ScpB"/>
    <property type="match status" value="1"/>
</dbReference>
<evidence type="ECO:0000256" key="4">
    <source>
        <dbReference type="ARBA" id="ARBA00023306"/>
    </source>
</evidence>
<gene>
    <name evidence="6" type="primary">scpB</name>
    <name evidence="6" type="ORF">V6U78_01075</name>
</gene>
<comment type="caution">
    <text evidence="6">The sequence shown here is derived from an EMBL/GenBank/DDBJ whole genome shotgun (WGS) entry which is preliminary data.</text>
</comment>
<dbReference type="PANTHER" id="PTHR34298:SF2">
    <property type="entry name" value="SEGREGATION AND CONDENSATION PROTEIN B"/>
    <property type="match status" value="1"/>
</dbReference>
<evidence type="ECO:0000313" key="6">
    <source>
        <dbReference type="EMBL" id="MFK7159630.1"/>
    </source>
</evidence>
<evidence type="ECO:0000313" key="7">
    <source>
        <dbReference type="Proteomes" id="UP001621714"/>
    </source>
</evidence>
<sequence>MNETAADWVQSSQGVTDLGLERILEAVLLAARGPLNLDQLQALFDPEERPERREIKQALEALQQAALGSSQELKEVAGGYRYQIKADYAPWVSRLWESKPPRYSRALLETLALIAYRQPVTRGEIEEVRGVSVSSQIIRTLEERDWIRVIGHREVPGRPALYATTRHFLDYFNLTSLTELPELDELRALAELETEQWQDELDQAPVSPLLLEEASDTAMDAEGNEAAAASPVASEAAPSTASRELTFADLAARLSDPSTSG</sequence>
<dbReference type="SUPFAM" id="SSF46785">
    <property type="entry name" value="Winged helix' DNA-binding domain"/>
    <property type="match status" value="2"/>
</dbReference>
<keyword evidence="4" id="KW-0131">Cell cycle</keyword>
<protein>
    <submittedName>
        <fullName evidence="6">SMC-Scp complex subunit ScpB</fullName>
    </submittedName>
</protein>
<evidence type="ECO:0000256" key="1">
    <source>
        <dbReference type="ARBA" id="ARBA00022490"/>
    </source>
</evidence>
<dbReference type="Gene3D" id="1.10.10.10">
    <property type="entry name" value="Winged helix-like DNA-binding domain superfamily/Winged helix DNA-binding domain"/>
    <property type="match status" value="2"/>
</dbReference>
<keyword evidence="7" id="KW-1185">Reference proteome</keyword>
<evidence type="ECO:0000256" key="5">
    <source>
        <dbReference type="SAM" id="MobiDB-lite"/>
    </source>
</evidence>
<dbReference type="RefSeq" id="WP_405336306.1">
    <property type="nucleotide sequence ID" value="NZ_JBANFI010000001.1"/>
</dbReference>
<organism evidence="6 7">
    <name type="scientific">Marinospirillum alkalitolerans</name>
    <dbReference type="NCBI Taxonomy" id="3123374"/>
    <lineage>
        <taxon>Bacteria</taxon>
        <taxon>Pseudomonadati</taxon>
        <taxon>Pseudomonadota</taxon>
        <taxon>Gammaproteobacteria</taxon>
        <taxon>Oceanospirillales</taxon>
        <taxon>Oceanospirillaceae</taxon>
        <taxon>Marinospirillum</taxon>
    </lineage>
</organism>
<dbReference type="Proteomes" id="UP001621714">
    <property type="component" value="Unassembled WGS sequence"/>
</dbReference>
<dbReference type="PANTHER" id="PTHR34298">
    <property type="entry name" value="SEGREGATION AND CONDENSATION PROTEIN B"/>
    <property type="match status" value="1"/>
</dbReference>
<dbReference type="EMBL" id="JBANFI010000001">
    <property type="protein sequence ID" value="MFK7159630.1"/>
    <property type="molecule type" value="Genomic_DNA"/>
</dbReference>
<keyword evidence="2" id="KW-0132">Cell division</keyword>
<keyword evidence="1" id="KW-0963">Cytoplasm</keyword>
<accession>A0ABW8PTL0</accession>
<proteinExistence type="predicted"/>
<name>A0ABW8PTL0_9GAMM</name>
<feature type="compositionally biased region" description="Low complexity" evidence="5">
    <location>
        <begin position="218"/>
        <end position="241"/>
    </location>
</feature>
<dbReference type="InterPro" id="IPR036388">
    <property type="entry name" value="WH-like_DNA-bd_sf"/>
</dbReference>
<dbReference type="InterPro" id="IPR005234">
    <property type="entry name" value="ScpB_csome_segregation"/>
</dbReference>
<reference evidence="6 7" key="1">
    <citation type="submission" date="2024-02" db="EMBL/GenBank/DDBJ databases">
        <title>Marinospirillum sp. MEB 164 isolated from Lonar lake sediment.</title>
        <authorList>
            <person name="Joshi A."/>
            <person name="Thite S."/>
        </authorList>
    </citation>
    <scope>NUCLEOTIDE SEQUENCE [LARGE SCALE GENOMIC DNA]</scope>
    <source>
        <strain evidence="6 7">MEB164</strain>
    </source>
</reference>
<evidence type="ECO:0000256" key="3">
    <source>
        <dbReference type="ARBA" id="ARBA00022829"/>
    </source>
</evidence>
<evidence type="ECO:0000256" key="2">
    <source>
        <dbReference type="ARBA" id="ARBA00022618"/>
    </source>
</evidence>
<dbReference type="Pfam" id="PF04079">
    <property type="entry name" value="SMC_ScpB"/>
    <property type="match status" value="1"/>
</dbReference>
<feature type="region of interest" description="Disordered" evidence="5">
    <location>
        <begin position="211"/>
        <end position="241"/>
    </location>
</feature>
<dbReference type="InterPro" id="IPR036390">
    <property type="entry name" value="WH_DNA-bd_sf"/>
</dbReference>
<keyword evidence="3" id="KW-0159">Chromosome partition</keyword>